<evidence type="ECO:0000313" key="16">
    <source>
        <dbReference type="Proteomes" id="UP000826195"/>
    </source>
</evidence>
<comment type="caution">
    <text evidence="15">The sequence shown here is derived from an EMBL/GenBank/DDBJ whole genome shotgun (WGS) entry which is preliminary data.</text>
</comment>
<dbReference type="PROSITE" id="PS01209">
    <property type="entry name" value="LDLRA_1"/>
    <property type="match status" value="1"/>
</dbReference>
<keyword evidence="13" id="KW-1133">Transmembrane helix</keyword>
<dbReference type="FunFam" id="2.120.10.30:FF:000001">
    <property type="entry name" value="Low-density lipoprotein receptor-related protein 6"/>
    <property type="match status" value="2"/>
</dbReference>
<dbReference type="PROSITE" id="PS51120">
    <property type="entry name" value="LDLRB"/>
    <property type="match status" value="11"/>
</dbReference>
<dbReference type="Gene3D" id="4.10.400.10">
    <property type="entry name" value="Low-density Lipoprotein Receptor"/>
    <property type="match status" value="3"/>
</dbReference>
<feature type="domain" description="EGF-like" evidence="14">
    <location>
        <begin position="644"/>
        <end position="659"/>
    </location>
</feature>
<evidence type="ECO:0000256" key="4">
    <source>
        <dbReference type="ARBA" id="ARBA00022729"/>
    </source>
</evidence>
<evidence type="ECO:0000256" key="5">
    <source>
        <dbReference type="ARBA" id="ARBA00022737"/>
    </source>
</evidence>
<dbReference type="InterPro" id="IPR002172">
    <property type="entry name" value="LDrepeatLR_classA_rpt"/>
</dbReference>
<gene>
    <name evidence="15" type="ORF">KQX54_014127</name>
</gene>
<feature type="repeat" description="LDL-receptor class B" evidence="11">
    <location>
        <begin position="532"/>
        <end position="574"/>
    </location>
</feature>
<keyword evidence="2" id="KW-0245">EGF-like domain</keyword>
<dbReference type="InterPro" id="IPR036055">
    <property type="entry name" value="LDL_receptor-like_sf"/>
</dbReference>
<dbReference type="SUPFAM" id="SSF57196">
    <property type="entry name" value="EGF/Laminin"/>
    <property type="match status" value="2"/>
</dbReference>
<dbReference type="InterPro" id="IPR000742">
    <property type="entry name" value="EGF"/>
</dbReference>
<evidence type="ECO:0000256" key="12">
    <source>
        <dbReference type="SAM" id="MobiDB-lite"/>
    </source>
</evidence>
<dbReference type="SMART" id="SM00181">
    <property type="entry name" value="EGF"/>
    <property type="match status" value="4"/>
</dbReference>
<evidence type="ECO:0000313" key="15">
    <source>
        <dbReference type="EMBL" id="KAH0558060.1"/>
    </source>
</evidence>
<dbReference type="InterPro" id="IPR011042">
    <property type="entry name" value="6-blade_b-propeller_TolB-like"/>
</dbReference>
<dbReference type="CDD" id="cd00112">
    <property type="entry name" value="LDLa"/>
    <property type="match status" value="3"/>
</dbReference>
<dbReference type="EMBL" id="JAHXZJ010000747">
    <property type="protein sequence ID" value="KAH0558060.1"/>
    <property type="molecule type" value="Genomic_DNA"/>
</dbReference>
<feature type="disulfide bond" evidence="10">
    <location>
        <begin position="1342"/>
        <end position="1357"/>
    </location>
</feature>
<dbReference type="SUPFAM" id="SSF63825">
    <property type="entry name" value="YWTD domain"/>
    <property type="match status" value="4"/>
</dbReference>
<comment type="subcellular location">
    <subcellularLocation>
        <location evidence="1">Membrane</location>
        <topology evidence="1">Single-pass membrane protein</topology>
    </subcellularLocation>
</comment>
<feature type="region of interest" description="Disordered" evidence="12">
    <location>
        <begin position="1450"/>
        <end position="1484"/>
    </location>
</feature>
<keyword evidence="13" id="KW-0812">Transmembrane</keyword>
<organism evidence="15 16">
    <name type="scientific">Cotesia glomerata</name>
    <name type="common">Lepidopteran parasitic wasp</name>
    <name type="synonym">Apanteles glomeratus</name>
    <dbReference type="NCBI Taxonomy" id="32391"/>
    <lineage>
        <taxon>Eukaryota</taxon>
        <taxon>Metazoa</taxon>
        <taxon>Ecdysozoa</taxon>
        <taxon>Arthropoda</taxon>
        <taxon>Hexapoda</taxon>
        <taxon>Insecta</taxon>
        <taxon>Pterygota</taxon>
        <taxon>Neoptera</taxon>
        <taxon>Endopterygota</taxon>
        <taxon>Hymenoptera</taxon>
        <taxon>Apocrita</taxon>
        <taxon>Ichneumonoidea</taxon>
        <taxon>Braconidae</taxon>
        <taxon>Microgastrinae</taxon>
        <taxon>Cotesia</taxon>
    </lineage>
</organism>
<keyword evidence="16" id="KW-1185">Reference proteome</keyword>
<evidence type="ECO:0000259" key="14">
    <source>
        <dbReference type="PROSITE" id="PS01186"/>
    </source>
</evidence>
<feature type="repeat" description="LDL-receptor class B" evidence="11">
    <location>
        <begin position="175"/>
        <end position="220"/>
    </location>
</feature>
<comment type="caution">
    <text evidence="10">Lacks conserved residue(s) required for the propagation of feature annotation.</text>
</comment>
<dbReference type="Pfam" id="PF14670">
    <property type="entry name" value="FXa_inhibition"/>
    <property type="match status" value="2"/>
</dbReference>
<dbReference type="PROSITE" id="PS01186">
    <property type="entry name" value="EGF_2"/>
    <property type="match status" value="1"/>
</dbReference>
<keyword evidence="3" id="KW-0254">Endocytosis</keyword>
<feature type="repeat" description="LDL-receptor class B" evidence="11">
    <location>
        <begin position="487"/>
        <end position="531"/>
    </location>
</feature>
<feature type="repeat" description="LDL-receptor class B" evidence="11">
    <location>
        <begin position="749"/>
        <end position="791"/>
    </location>
</feature>
<dbReference type="PANTHER" id="PTHR46513:SF41">
    <property type="entry name" value="LOW-DENSITY LIPOPROTEIN RECEPTOR-RELATED PROTEIN"/>
    <property type="match status" value="1"/>
</dbReference>
<dbReference type="InterPro" id="IPR023415">
    <property type="entry name" value="LDLR_class-A_CS"/>
</dbReference>
<evidence type="ECO:0000256" key="10">
    <source>
        <dbReference type="PROSITE-ProRule" id="PRU00124"/>
    </source>
</evidence>
<dbReference type="Pfam" id="PF00057">
    <property type="entry name" value="Ldl_recept_a"/>
    <property type="match status" value="3"/>
</dbReference>
<keyword evidence="6 13" id="KW-0472">Membrane</keyword>
<dbReference type="InterPro" id="IPR050778">
    <property type="entry name" value="Cueball_EGF_LRP_Nidogen"/>
</dbReference>
<evidence type="ECO:0000256" key="13">
    <source>
        <dbReference type="SAM" id="Phobius"/>
    </source>
</evidence>
<accession>A0AAV7IRH8</accession>
<keyword evidence="7 10" id="KW-1015">Disulfide bond</keyword>
<dbReference type="Gene3D" id="2.120.10.30">
    <property type="entry name" value="TolB, C-terminal domain"/>
    <property type="match status" value="4"/>
</dbReference>
<evidence type="ECO:0000256" key="3">
    <source>
        <dbReference type="ARBA" id="ARBA00022583"/>
    </source>
</evidence>
<feature type="repeat" description="LDL-receptor class B" evidence="11">
    <location>
        <begin position="221"/>
        <end position="263"/>
    </location>
</feature>
<feature type="transmembrane region" description="Helical" evidence="13">
    <location>
        <begin position="1415"/>
        <end position="1437"/>
    </location>
</feature>
<dbReference type="Proteomes" id="UP000826195">
    <property type="component" value="Unassembled WGS sequence"/>
</dbReference>
<feature type="compositionally biased region" description="Pro residues" evidence="12">
    <location>
        <begin position="1621"/>
        <end position="1632"/>
    </location>
</feature>
<feature type="repeat" description="LDL-receptor class B" evidence="11">
    <location>
        <begin position="1104"/>
        <end position="1146"/>
    </location>
</feature>
<feature type="repeat" description="LDL-receptor class B" evidence="11">
    <location>
        <begin position="706"/>
        <end position="748"/>
    </location>
</feature>
<evidence type="ECO:0000256" key="6">
    <source>
        <dbReference type="ARBA" id="ARBA00023136"/>
    </source>
</evidence>
<dbReference type="Pfam" id="PF00058">
    <property type="entry name" value="Ldl_recept_b"/>
    <property type="match status" value="9"/>
</dbReference>
<dbReference type="SUPFAM" id="SSF57424">
    <property type="entry name" value="LDL receptor-like module"/>
    <property type="match status" value="3"/>
</dbReference>
<protein>
    <recommendedName>
        <fullName evidence="14">EGF-like domain-containing protein</fullName>
    </recommendedName>
</protein>
<feature type="repeat" description="LDL-receptor class B" evidence="11">
    <location>
        <begin position="131"/>
        <end position="174"/>
    </location>
</feature>
<feature type="repeat" description="LDL-receptor class B" evidence="11">
    <location>
        <begin position="401"/>
        <end position="443"/>
    </location>
</feature>
<dbReference type="SMART" id="SM00192">
    <property type="entry name" value="LDLa"/>
    <property type="match status" value="3"/>
</dbReference>
<evidence type="ECO:0000256" key="8">
    <source>
        <dbReference type="ARBA" id="ARBA00023170"/>
    </source>
</evidence>
<dbReference type="FunFam" id="2.120.10.30:FF:000241">
    <property type="entry name" value="Low-density lipoprotein receptor-related protein 6"/>
    <property type="match status" value="1"/>
</dbReference>
<sequence length="1632" mass="182447">MRRLTAANKAQSWQQEGRANCRLLSPPLFSYTPGYKPARTLGSPLLLFATRKDIRVANVSRGNKVAMLVKDLTQGAALDFFWERRLVCWSDSELEIIQCVKTNGTVPGERFTVINSKLLKPDGLACDWYTGKLYWTDLLKKTIEVTNIDGPPQRKVLFWTEIFEPRAIIVVPMRSFIFWTDWGDSPKIERAAMDGDPDSRRVIVDKEIFWPNALTADYDNELLYWADGRLKFIAVVDYSGENKRIIIKEGVDYPYAITFFDQKLYWTDWSTWCIHSHDLRSSGSQSHPRELLHGEYIPGDIEIWDPKRQPYADNPCRHNNGNCSHLCLLSRKAPGYSCGCPTGIKLINNYTCADRPENMLLIVQKKEMSKLSLDSPDYTDVILPLTGFKWAIAVDFDPVDEMFYWTDQGAHAIRRAYLNGTGQEDLVTREIINPEGIAIDWIARNLYWTDSDKDRIQVARLNGTNRKVLVNEDLMNPRAIAVAPQLGWMFWTDWSVKKPKIERSNLDGSERILLVSKGISWPNGLALDVDRRKVYWCDAKTDKIEVCNMDGTNRREIITEDLPHLFGLTILGDFLYWTDWQKRSVERANKLTGADREIIIEPLPDIMGVKAIQLGKIEGSNPCGKNNGGCSHLCLNRPGNNYICACQIGYELKKDKKTCVIPDAFLLFSRKDNIGRISIENANNDNIIPVTGVKDASALDFDISQNRIYWADVKLKTISRAFINGSEAEKVIDLGLESPEGLAFDWIARNLYFSDTSTQRIELVRLEDNSRKVLIWQELIEPRCLALDPQHGHMYWSEWGKSGSIERANLDGAERQVILSSIGRTHGLTIDHDLRRLYWADLFTPAIISYDLKTSNRKAVITQDIVYPFSITQHLDYIYWTDWNTGDIERANKTTGANRTKIHDKLESVTSILAFHESRQAGSNSCKQNNGGCSHICIALSDPTGNFSHSHKCTCPTHFNLASDNKTCLAPRNFMIYSTRNLMGRYLPDANDCPDVVMKIQGLRNIKSIDLDPITQHIYWIDGRSMSIRKTLENKTHASVIISGGNGFHPFDLAIDPLGRLLFWSCTTNDAINVTRLDNGSALGVVVKGEGERPRNIAVHPEKRLLFWTDVGEKMKVIQSAMDGKDRITIASDLNQPTSLAVDTISDLIFWAHGHQIEAAELGGNSRRVLISIDELGAIAYLAVFNEFVYWFNRETQIVERVNASSGMERQSVLNRMVTDFITVRTPEDQIMENHVCSPFQDYGGCSHFCIGTDKPAKCSCPQYLVLAEDRRVCSAASACRADHFTCADSGSSVTNDCIPVTWKCDGQTDCADGSDELGCPSCARDQFRCQSGQCIDNSWVCDGIVQCQDGGDEAHCCQPGQFRCTLTSVCIAGNTMCDGWDNCADGSDESPAVCSPSNRRGIIGSVGAESGKSAYIIVILVVAGVVTIAVLGFYYCRKKLASNEELPDILHDSAGDPLSPKPGRSGKPMLVQKNGVKDHKNGLKTVRMSTLAGSIGSSYDRSHITGASSSTRGSSGGVYPQETLNPPPSPATTANSTRCSSSNASRYRPYRHYRSINQPPPPTPCSTDVCDESDCYYPSRYRYESEPFPPPPTPKSVYHSDAGISCPPSPSSRSSTYFSPLPPPPSPEFGK</sequence>
<feature type="region of interest" description="Disordered" evidence="12">
    <location>
        <begin position="1582"/>
        <end position="1632"/>
    </location>
</feature>
<dbReference type="GO" id="GO:0006897">
    <property type="term" value="P:endocytosis"/>
    <property type="evidence" value="ECO:0007669"/>
    <property type="project" value="UniProtKB-KW"/>
</dbReference>
<feature type="region of interest" description="Disordered" evidence="12">
    <location>
        <begin position="1500"/>
        <end position="1548"/>
    </location>
</feature>
<name>A0AAV7IRH8_COTGL</name>
<evidence type="ECO:0000256" key="1">
    <source>
        <dbReference type="ARBA" id="ARBA00004167"/>
    </source>
</evidence>
<feature type="disulfide bond" evidence="10">
    <location>
        <begin position="1330"/>
        <end position="1348"/>
    </location>
</feature>
<feature type="repeat" description="LDL-receptor class B" evidence="11">
    <location>
        <begin position="444"/>
        <end position="486"/>
    </location>
</feature>
<keyword evidence="4" id="KW-0732">Signal</keyword>
<dbReference type="FunFam" id="2.10.25.10:FF:000240">
    <property type="entry name" value="Vitamin K-dependent protein S"/>
    <property type="match status" value="1"/>
</dbReference>
<keyword evidence="8" id="KW-0675">Receptor</keyword>
<dbReference type="InterPro" id="IPR000033">
    <property type="entry name" value="LDLR_classB_rpt"/>
</dbReference>
<evidence type="ECO:0000256" key="2">
    <source>
        <dbReference type="ARBA" id="ARBA00022536"/>
    </source>
</evidence>
<evidence type="ECO:0000256" key="7">
    <source>
        <dbReference type="ARBA" id="ARBA00023157"/>
    </source>
</evidence>
<feature type="repeat" description="LDL-receptor class B" evidence="11">
    <location>
        <begin position="792"/>
        <end position="834"/>
    </location>
</feature>
<evidence type="ECO:0000256" key="9">
    <source>
        <dbReference type="ARBA" id="ARBA00023180"/>
    </source>
</evidence>
<evidence type="ECO:0000256" key="11">
    <source>
        <dbReference type="PROSITE-ProRule" id="PRU00461"/>
    </source>
</evidence>
<proteinExistence type="predicted"/>
<dbReference type="GO" id="GO:0016020">
    <property type="term" value="C:membrane"/>
    <property type="evidence" value="ECO:0007669"/>
    <property type="project" value="UniProtKB-SubCell"/>
</dbReference>
<feature type="disulfide bond" evidence="10">
    <location>
        <begin position="1305"/>
        <end position="1320"/>
    </location>
</feature>
<feature type="disulfide bond" evidence="10">
    <location>
        <begin position="1323"/>
        <end position="1335"/>
    </location>
</feature>
<reference evidence="15 16" key="1">
    <citation type="journal article" date="2021" name="J. Hered.">
        <title>A chromosome-level genome assembly of the parasitoid wasp, Cotesia glomerata (Hymenoptera: Braconidae).</title>
        <authorList>
            <person name="Pinto B.J."/>
            <person name="Weis J.J."/>
            <person name="Gamble T."/>
            <person name="Ode P.J."/>
            <person name="Paul R."/>
            <person name="Zaspel J.M."/>
        </authorList>
    </citation>
    <scope>NUCLEOTIDE SEQUENCE [LARGE SCALE GENOMIC DNA]</scope>
    <source>
        <strain evidence="15">CgM1</strain>
    </source>
</reference>
<dbReference type="PROSITE" id="PS50068">
    <property type="entry name" value="LDLRA_2"/>
    <property type="match status" value="3"/>
</dbReference>
<dbReference type="SMART" id="SM00135">
    <property type="entry name" value="LY"/>
    <property type="match status" value="19"/>
</dbReference>
<dbReference type="PRINTS" id="PR00261">
    <property type="entry name" value="LDLRECEPTOR"/>
</dbReference>
<keyword evidence="9" id="KW-0325">Glycoprotein</keyword>
<keyword evidence="5" id="KW-0677">Repeat</keyword>
<dbReference type="PANTHER" id="PTHR46513">
    <property type="entry name" value="VITELLOGENIN RECEPTOR-LIKE PROTEIN-RELATED-RELATED"/>
    <property type="match status" value="1"/>
</dbReference>